<feature type="compositionally biased region" description="Polar residues" evidence="1">
    <location>
        <begin position="31"/>
        <end position="60"/>
    </location>
</feature>
<dbReference type="EMBL" id="MU007057">
    <property type="protein sequence ID" value="KAF2427844.1"/>
    <property type="molecule type" value="Genomic_DNA"/>
</dbReference>
<sequence length="182" mass="19838">MSSNDPHGSSPGPNTPSRKILIPKKLLSPHYTPSTDQPISKQPQSDAAKNSDFPATTPTETPWEFPNQKRRKTQADAKGEITLEEEKYDGHDLYGLSPGGKVGQAKEEERKKLGGAKVEGGTGGGDGDAQGNGESRGVGRGRWSYGVLRRSIVWECVVDFLADQRKYAAGGPFMLVQILEWW</sequence>
<organism evidence="2 3">
    <name type="scientific">Tothia fuscella</name>
    <dbReference type="NCBI Taxonomy" id="1048955"/>
    <lineage>
        <taxon>Eukaryota</taxon>
        <taxon>Fungi</taxon>
        <taxon>Dikarya</taxon>
        <taxon>Ascomycota</taxon>
        <taxon>Pezizomycotina</taxon>
        <taxon>Dothideomycetes</taxon>
        <taxon>Pleosporomycetidae</taxon>
        <taxon>Venturiales</taxon>
        <taxon>Cylindrosympodiaceae</taxon>
        <taxon>Tothia</taxon>
    </lineage>
</organism>
<feature type="compositionally biased region" description="Polar residues" evidence="1">
    <location>
        <begin position="1"/>
        <end position="17"/>
    </location>
</feature>
<evidence type="ECO:0000313" key="2">
    <source>
        <dbReference type="EMBL" id="KAF2427844.1"/>
    </source>
</evidence>
<keyword evidence="3" id="KW-1185">Reference proteome</keyword>
<protein>
    <submittedName>
        <fullName evidence="2">Uncharacterized protein</fullName>
    </submittedName>
</protein>
<feature type="region of interest" description="Disordered" evidence="1">
    <location>
        <begin position="1"/>
        <end position="138"/>
    </location>
</feature>
<dbReference type="AlphaFoldDB" id="A0A9P4TVN4"/>
<reference evidence="2" key="1">
    <citation type="journal article" date="2020" name="Stud. Mycol.">
        <title>101 Dothideomycetes genomes: a test case for predicting lifestyles and emergence of pathogens.</title>
        <authorList>
            <person name="Haridas S."/>
            <person name="Albert R."/>
            <person name="Binder M."/>
            <person name="Bloem J."/>
            <person name="Labutti K."/>
            <person name="Salamov A."/>
            <person name="Andreopoulos B."/>
            <person name="Baker S."/>
            <person name="Barry K."/>
            <person name="Bills G."/>
            <person name="Bluhm B."/>
            <person name="Cannon C."/>
            <person name="Castanera R."/>
            <person name="Culley D."/>
            <person name="Daum C."/>
            <person name="Ezra D."/>
            <person name="Gonzalez J."/>
            <person name="Henrissat B."/>
            <person name="Kuo A."/>
            <person name="Liang C."/>
            <person name="Lipzen A."/>
            <person name="Lutzoni F."/>
            <person name="Magnuson J."/>
            <person name="Mondo S."/>
            <person name="Nolan M."/>
            <person name="Ohm R."/>
            <person name="Pangilinan J."/>
            <person name="Park H.-J."/>
            <person name="Ramirez L."/>
            <person name="Alfaro M."/>
            <person name="Sun H."/>
            <person name="Tritt A."/>
            <person name="Yoshinaga Y."/>
            <person name="Zwiers L.-H."/>
            <person name="Turgeon B."/>
            <person name="Goodwin S."/>
            <person name="Spatafora J."/>
            <person name="Crous P."/>
            <person name="Grigoriev I."/>
        </authorList>
    </citation>
    <scope>NUCLEOTIDE SEQUENCE</scope>
    <source>
        <strain evidence="2">CBS 130266</strain>
    </source>
</reference>
<evidence type="ECO:0000256" key="1">
    <source>
        <dbReference type="SAM" id="MobiDB-lite"/>
    </source>
</evidence>
<gene>
    <name evidence="2" type="ORF">EJ08DRAFT_333236</name>
</gene>
<feature type="compositionally biased region" description="Basic and acidic residues" evidence="1">
    <location>
        <begin position="73"/>
        <end position="92"/>
    </location>
</feature>
<feature type="compositionally biased region" description="Gly residues" evidence="1">
    <location>
        <begin position="117"/>
        <end position="138"/>
    </location>
</feature>
<dbReference type="Proteomes" id="UP000800235">
    <property type="component" value="Unassembled WGS sequence"/>
</dbReference>
<comment type="caution">
    <text evidence="2">The sequence shown here is derived from an EMBL/GenBank/DDBJ whole genome shotgun (WGS) entry which is preliminary data.</text>
</comment>
<accession>A0A9P4TVN4</accession>
<name>A0A9P4TVN4_9PEZI</name>
<proteinExistence type="predicted"/>
<evidence type="ECO:0000313" key="3">
    <source>
        <dbReference type="Proteomes" id="UP000800235"/>
    </source>
</evidence>